<evidence type="ECO:0000256" key="5">
    <source>
        <dbReference type="ARBA" id="ARBA00022833"/>
    </source>
</evidence>
<dbReference type="PANTHER" id="PTHR21666">
    <property type="entry name" value="PEPTIDASE-RELATED"/>
    <property type="match status" value="1"/>
</dbReference>
<dbReference type="PROSITE" id="PS51257">
    <property type="entry name" value="PROKAR_LIPOPROTEIN"/>
    <property type="match status" value="1"/>
</dbReference>
<evidence type="ECO:0000256" key="6">
    <source>
        <dbReference type="ARBA" id="ARBA00023049"/>
    </source>
</evidence>
<keyword evidence="6" id="KW-0482">Metalloprotease</keyword>
<evidence type="ECO:0000256" key="7">
    <source>
        <dbReference type="SAM" id="SignalP"/>
    </source>
</evidence>
<name>W0AK00_9SPHN</name>
<dbReference type="RefSeq" id="WP_245648692.1">
    <property type="nucleotide sequence ID" value="NZ_CP006644.1"/>
</dbReference>
<proteinExistence type="predicted"/>
<feature type="signal peptide" evidence="7">
    <location>
        <begin position="1"/>
        <end position="22"/>
    </location>
</feature>
<dbReference type="Proteomes" id="UP000018851">
    <property type="component" value="Chromosome"/>
</dbReference>
<evidence type="ECO:0000256" key="3">
    <source>
        <dbReference type="ARBA" id="ARBA00022723"/>
    </source>
</evidence>
<dbReference type="SUPFAM" id="SSF51261">
    <property type="entry name" value="Duplicated hybrid motif"/>
    <property type="match status" value="1"/>
</dbReference>
<feature type="domain" description="M23ase beta-sheet core" evidence="8">
    <location>
        <begin position="304"/>
        <end position="392"/>
    </location>
</feature>
<comment type="cofactor">
    <cofactor evidence="1">
        <name>Zn(2+)</name>
        <dbReference type="ChEBI" id="CHEBI:29105"/>
    </cofactor>
</comment>
<dbReference type="Pfam" id="PF01551">
    <property type="entry name" value="Peptidase_M23"/>
    <property type="match status" value="1"/>
</dbReference>
<organism evidence="9 10">
    <name type="scientific">Sphingomonas sanxanigenens DSM 19645 = NX02</name>
    <dbReference type="NCBI Taxonomy" id="1123269"/>
    <lineage>
        <taxon>Bacteria</taxon>
        <taxon>Pseudomonadati</taxon>
        <taxon>Pseudomonadota</taxon>
        <taxon>Alphaproteobacteria</taxon>
        <taxon>Sphingomonadales</taxon>
        <taxon>Sphingomonadaceae</taxon>
        <taxon>Sphingomonas</taxon>
    </lineage>
</organism>
<evidence type="ECO:0000259" key="8">
    <source>
        <dbReference type="Pfam" id="PF01551"/>
    </source>
</evidence>
<reference evidence="9 10" key="1">
    <citation type="submission" date="2013-07" db="EMBL/GenBank/DDBJ databases">
        <title>Completed genome of Sphingomonas sanxanigenens NX02.</title>
        <authorList>
            <person name="Ma T."/>
            <person name="Huang H."/>
            <person name="Wu M."/>
            <person name="Li X."/>
            <person name="Li G."/>
        </authorList>
    </citation>
    <scope>NUCLEOTIDE SEQUENCE [LARGE SCALE GENOMIC DNA]</scope>
    <source>
        <strain evidence="9 10">NX02</strain>
    </source>
</reference>
<dbReference type="InterPro" id="IPR050570">
    <property type="entry name" value="Cell_wall_metabolism_enzyme"/>
</dbReference>
<feature type="chain" id="PRO_5004785343" description="M23ase beta-sheet core domain-containing protein" evidence="7">
    <location>
        <begin position="23"/>
        <end position="400"/>
    </location>
</feature>
<dbReference type="InterPro" id="IPR011055">
    <property type="entry name" value="Dup_hybrid_motif"/>
</dbReference>
<dbReference type="GO" id="GO:0004222">
    <property type="term" value="F:metalloendopeptidase activity"/>
    <property type="evidence" value="ECO:0007669"/>
    <property type="project" value="TreeGrafter"/>
</dbReference>
<dbReference type="eggNOG" id="COG4942">
    <property type="taxonomic scope" value="Bacteria"/>
</dbReference>
<keyword evidence="7" id="KW-0732">Signal</keyword>
<keyword evidence="3" id="KW-0479">Metal-binding</keyword>
<evidence type="ECO:0000313" key="10">
    <source>
        <dbReference type="Proteomes" id="UP000018851"/>
    </source>
</evidence>
<dbReference type="CDD" id="cd12797">
    <property type="entry name" value="M23_peptidase"/>
    <property type="match status" value="1"/>
</dbReference>
<dbReference type="PANTHER" id="PTHR21666:SF288">
    <property type="entry name" value="CELL DIVISION PROTEIN YTFB"/>
    <property type="match status" value="1"/>
</dbReference>
<dbReference type="PATRIC" id="fig|1123269.5.peg.4911"/>
<dbReference type="Gene3D" id="2.70.70.10">
    <property type="entry name" value="Glucose Permease (Domain IIA)"/>
    <property type="match status" value="1"/>
</dbReference>
<evidence type="ECO:0000256" key="2">
    <source>
        <dbReference type="ARBA" id="ARBA00022670"/>
    </source>
</evidence>
<dbReference type="GO" id="GO:0006508">
    <property type="term" value="P:proteolysis"/>
    <property type="evidence" value="ECO:0007669"/>
    <property type="project" value="UniProtKB-KW"/>
</dbReference>
<sequence>MGRRHVPLFVVFALLGCGFALAAPNPDLADERRAVAEAKRQSALATARARSLQQRATGERDAAAKTDAEAAAAAARAQAAEADVAAADGRIAIVAALQARQRARLAAREAPIARLTAALQTMARRPPALAFVQPGSAADLVHVRMLLGSLLPVVRARSGGLRAEVAAGRRLRLAADRAAADRRAGHARIAAEQRTLARLADEHRLRARTLASGAMLEQDRAMALGEEARDLVDLMRRIEDDGLVRRRLEALPAPLPRPAQPGAAPLPAAVAAPPAAPGRPAYRLPVVGRLVTGLGDLSAGGVRSRGLSFATRPGAQVVAPAAGHVVYAGRYRGFDAILIIDHGGGWMTLLANLATLRAAVGDDLVAGAPVGRAGGGQALVTVELRRDGEPVDIAPLVSGG</sequence>
<protein>
    <recommendedName>
        <fullName evidence="8">M23ase beta-sheet core domain-containing protein</fullName>
    </recommendedName>
</protein>
<evidence type="ECO:0000256" key="1">
    <source>
        <dbReference type="ARBA" id="ARBA00001947"/>
    </source>
</evidence>
<accession>W0AK00</accession>
<dbReference type="AlphaFoldDB" id="W0AK00"/>
<dbReference type="KEGG" id="ssan:NX02_25055"/>
<dbReference type="GO" id="GO:0046872">
    <property type="term" value="F:metal ion binding"/>
    <property type="evidence" value="ECO:0007669"/>
    <property type="project" value="UniProtKB-KW"/>
</dbReference>
<dbReference type="EMBL" id="CP006644">
    <property type="protein sequence ID" value="AHE56618.1"/>
    <property type="molecule type" value="Genomic_DNA"/>
</dbReference>
<keyword evidence="4" id="KW-0378">Hydrolase</keyword>
<keyword evidence="5" id="KW-0862">Zinc</keyword>
<dbReference type="HOGENOM" id="CLU_029425_15_0_5"/>
<keyword evidence="2" id="KW-0645">Protease</keyword>
<gene>
    <name evidence="9" type="ORF">NX02_25055</name>
</gene>
<keyword evidence="10" id="KW-1185">Reference proteome</keyword>
<dbReference type="STRING" id="1123269.NX02_25055"/>
<dbReference type="InterPro" id="IPR016047">
    <property type="entry name" value="M23ase_b-sheet_dom"/>
</dbReference>
<evidence type="ECO:0000313" key="9">
    <source>
        <dbReference type="EMBL" id="AHE56618.1"/>
    </source>
</evidence>
<evidence type="ECO:0000256" key="4">
    <source>
        <dbReference type="ARBA" id="ARBA00022801"/>
    </source>
</evidence>